<evidence type="ECO:0000256" key="1">
    <source>
        <dbReference type="SAM" id="Phobius"/>
    </source>
</evidence>
<dbReference type="EMBL" id="JARQTW010000006">
    <property type="protein sequence ID" value="MDG2949459.1"/>
    <property type="molecule type" value="Genomic_DNA"/>
</dbReference>
<dbReference type="NCBIfam" id="TIGR03349">
    <property type="entry name" value="IV_VI_DotU"/>
    <property type="match status" value="1"/>
</dbReference>
<dbReference type="Proteomes" id="UP001216057">
    <property type="component" value="Unassembled WGS sequence"/>
</dbReference>
<dbReference type="Pfam" id="PF09850">
    <property type="entry name" value="DotU"/>
    <property type="match status" value="1"/>
</dbReference>
<evidence type="ECO:0000259" key="2">
    <source>
        <dbReference type="Pfam" id="PF09850"/>
    </source>
</evidence>
<dbReference type="PANTHER" id="PTHR38033">
    <property type="entry name" value="MEMBRANE PROTEIN-RELATED"/>
    <property type="match status" value="1"/>
</dbReference>
<dbReference type="PANTHER" id="PTHR38033:SF1">
    <property type="entry name" value="DOTU FAMILY TYPE IV_VI SECRETION SYSTEM PROTEIN"/>
    <property type="match status" value="1"/>
</dbReference>
<keyword evidence="6" id="KW-1185">Reference proteome</keyword>
<dbReference type="EMBL" id="JARQTX010000014">
    <property type="protein sequence ID" value="MDG2946843.1"/>
    <property type="molecule type" value="Genomic_DNA"/>
</dbReference>
<dbReference type="Gene3D" id="1.25.40.590">
    <property type="entry name" value="Type IV / VI secretion system, DotU"/>
    <property type="match status" value="1"/>
</dbReference>
<dbReference type="AlphaFoldDB" id="A0AAW6QB51"/>
<keyword evidence="1" id="KW-0812">Transmembrane</keyword>
<evidence type="ECO:0000313" key="5">
    <source>
        <dbReference type="Proteomes" id="UP001214976"/>
    </source>
</evidence>
<dbReference type="RefSeq" id="WP_317476701.1">
    <property type="nucleotide sequence ID" value="NZ_JARQTW010000006.1"/>
</dbReference>
<evidence type="ECO:0000313" key="3">
    <source>
        <dbReference type="EMBL" id="MDG2946843.1"/>
    </source>
</evidence>
<gene>
    <name evidence="4" type="primary">icmH</name>
    <name evidence="4" type="ORF">P7M15_02805</name>
    <name evidence="3" type="ORF">P7M32_10475</name>
</gene>
<evidence type="ECO:0000313" key="6">
    <source>
        <dbReference type="Proteomes" id="UP001216057"/>
    </source>
</evidence>
<feature type="domain" description="Type IV / VI secretion system DotU" evidence="2">
    <location>
        <begin position="61"/>
        <end position="261"/>
    </location>
</feature>
<evidence type="ECO:0000313" key="4">
    <source>
        <dbReference type="EMBL" id="MDG2949459.1"/>
    </source>
</evidence>
<dbReference type="InterPro" id="IPR038522">
    <property type="entry name" value="T4/T6SS_DotU_sf"/>
</dbReference>
<sequence>MKQNDLIRFYNPSTEVAVESINITTNVPIIKEKEDLLYEQVTQTDLDIDYDFKLETGTYNPLIELANPLLGVALRAKKITQFDGISTLYNRMQNEIIAISEKVKMLEYNSAFQLSFRYCLCTFIDEAIMGTPWGRHSMWGERSLLAYFHNETWGGEKFYSILSRTMLEPEKYHELLEFIYICLALGFQGQYADKPHGKENIQNTLVKLQKTLRPIRGTDYFRDNKFHIYEEDYSVEKPLPIKYLFWGAGAFFVVIYIIYSVLLDSSSSEIIENINTILQ</sequence>
<dbReference type="NCBIfam" id="NF038228">
    <property type="entry name" value="IcmH_DotU_IVB"/>
    <property type="match status" value="1"/>
</dbReference>
<proteinExistence type="predicted"/>
<keyword evidence="1" id="KW-0472">Membrane</keyword>
<protein>
    <submittedName>
        <fullName evidence="4">Type IVB secretion system protein IcmH/DotU</fullName>
    </submittedName>
</protein>
<reference evidence="4 6" key="1">
    <citation type="submission" date="2023-03" db="EMBL/GenBank/DDBJ databases">
        <title>Classification of Bisgaard taxon 6 and taxon 10 as Exercitatus varius gen. nov., spec. nov.</title>
        <authorList>
            <person name="Christensen H."/>
        </authorList>
    </citation>
    <scope>NUCLEOTIDE SEQUENCE</scope>
    <source>
        <strain evidence="3 6">23350_01</strain>
        <strain evidence="4">86116</strain>
    </source>
</reference>
<feature type="transmembrane region" description="Helical" evidence="1">
    <location>
        <begin position="243"/>
        <end position="262"/>
    </location>
</feature>
<accession>A0AAW6QB51</accession>
<organism evidence="4 5">
    <name type="scientific">Exercitatus varius</name>
    <dbReference type="NCBI Taxonomy" id="67857"/>
    <lineage>
        <taxon>Bacteria</taxon>
        <taxon>Pseudomonadati</taxon>
        <taxon>Pseudomonadota</taxon>
        <taxon>Gammaproteobacteria</taxon>
        <taxon>Pasteurellales</taxon>
        <taxon>Pasteurellaceae</taxon>
        <taxon>Exercitatus</taxon>
    </lineage>
</organism>
<name>A0AAW6QB51_9PAST</name>
<keyword evidence="1" id="KW-1133">Transmembrane helix</keyword>
<dbReference type="InterPro" id="IPR017732">
    <property type="entry name" value="T4/T6SS_DotU"/>
</dbReference>
<dbReference type="Proteomes" id="UP001214976">
    <property type="component" value="Unassembled WGS sequence"/>
</dbReference>
<comment type="caution">
    <text evidence="4">The sequence shown here is derived from an EMBL/GenBank/DDBJ whole genome shotgun (WGS) entry which is preliminary data.</text>
</comment>